<feature type="transmembrane region" description="Helical" evidence="6">
    <location>
        <begin position="409"/>
        <end position="426"/>
    </location>
</feature>
<dbReference type="AlphaFoldDB" id="A0A6G4UCA9"/>
<feature type="transmembrane region" description="Helical" evidence="6">
    <location>
        <begin position="197"/>
        <end position="216"/>
    </location>
</feature>
<dbReference type="PANTHER" id="PTHR43826:SF3">
    <property type="entry name" value="GLUCOSE-6-PHOSPHATE EXCHANGER SLC37A4"/>
    <property type="match status" value="1"/>
</dbReference>
<keyword evidence="2 6" id="KW-0812">Transmembrane</keyword>
<dbReference type="EMBL" id="JAAKZV010000285">
    <property type="protein sequence ID" value="NGN69350.1"/>
    <property type="molecule type" value="Genomic_DNA"/>
</dbReference>
<accession>A0A6G4UCA9</accession>
<evidence type="ECO:0000256" key="2">
    <source>
        <dbReference type="ARBA" id="ARBA00022692"/>
    </source>
</evidence>
<evidence type="ECO:0000313" key="8">
    <source>
        <dbReference type="EMBL" id="NGN69350.1"/>
    </source>
</evidence>
<dbReference type="GO" id="GO:0061513">
    <property type="term" value="F:glucose 6-phosphate:phosphate antiporter activity"/>
    <property type="evidence" value="ECO:0007669"/>
    <property type="project" value="TreeGrafter"/>
</dbReference>
<feature type="compositionally biased region" description="Low complexity" evidence="5">
    <location>
        <begin position="14"/>
        <end position="27"/>
    </location>
</feature>
<evidence type="ECO:0000256" key="1">
    <source>
        <dbReference type="ARBA" id="ARBA00004651"/>
    </source>
</evidence>
<dbReference type="SUPFAM" id="SSF103473">
    <property type="entry name" value="MFS general substrate transporter"/>
    <property type="match status" value="1"/>
</dbReference>
<feature type="transmembrane region" description="Helical" evidence="6">
    <location>
        <begin position="137"/>
        <end position="158"/>
    </location>
</feature>
<dbReference type="GO" id="GO:0035435">
    <property type="term" value="P:phosphate ion transmembrane transport"/>
    <property type="evidence" value="ECO:0007669"/>
    <property type="project" value="TreeGrafter"/>
</dbReference>
<sequence length="473" mass="48745">MLAGLLSGAGGSVAGARRQQQQQLGVGEPRAETRISARAWVGWAAGALTYVVAVFNRGSLGVAGPTATERLGIDATALSAFSAVQLGVFAATQIPVGLFADRYGPRRMLTLSLAVMAAGQALVAGGDDFATVLAGRALLGCGDAMVMISVLRLIAAWFPAGRTPVLAQVTVVVGTAGGLAAVPPLSAALRAFGWEPVFYAVALATAVLIPVAWLGIRDAPPGGAAEPGPAGDSLRTSLAEAWRQPSTPVGLWLMFTVHFPVQVFVLLWGFPFLTESQGVSETTAGYVTAAPLVVTMALGPVFGVISGRRPRRRIPVVLSIAAATTAAWGVVLLWPGGHAPLPVLFLLAAVLGLGNPAAVFGLDIARSGSRAHRVGAATGLANIGGYTAALLAMLLIGVTLDLTDTDYRIALSTQLLLQAAGAGLLFRSLRRRRKLTACRPPAPGSGWPQGRRAPSCWWRSPGSRSRARGPAGR</sequence>
<reference evidence="8 9" key="1">
    <citation type="submission" date="2020-02" db="EMBL/GenBank/DDBJ databases">
        <title>Whole-genome analyses of novel actinobacteria.</title>
        <authorList>
            <person name="Sahin N."/>
        </authorList>
    </citation>
    <scope>NUCLEOTIDE SEQUENCE [LARGE SCALE GENOMIC DNA]</scope>
    <source>
        <strain evidence="8 9">A7024</strain>
    </source>
</reference>
<gene>
    <name evidence="8" type="ORF">G5C51_36370</name>
</gene>
<protein>
    <submittedName>
        <fullName evidence="8">MFS transporter</fullName>
    </submittedName>
</protein>
<feature type="domain" description="Major facilitator superfamily (MFS) profile" evidence="7">
    <location>
        <begin position="42"/>
        <end position="433"/>
    </location>
</feature>
<feature type="region of interest" description="Disordered" evidence="5">
    <location>
        <begin position="437"/>
        <end position="473"/>
    </location>
</feature>
<evidence type="ECO:0000256" key="5">
    <source>
        <dbReference type="SAM" id="MobiDB-lite"/>
    </source>
</evidence>
<keyword evidence="3 6" id="KW-1133">Transmembrane helix</keyword>
<comment type="caution">
    <text evidence="8">The sequence shown here is derived from an EMBL/GenBank/DDBJ whole genome shotgun (WGS) entry which is preliminary data.</text>
</comment>
<feature type="transmembrane region" description="Helical" evidence="6">
    <location>
        <begin position="374"/>
        <end position="397"/>
    </location>
</feature>
<feature type="compositionally biased region" description="Low complexity" evidence="5">
    <location>
        <begin position="459"/>
        <end position="473"/>
    </location>
</feature>
<proteinExistence type="predicted"/>
<feature type="transmembrane region" description="Helical" evidence="6">
    <location>
        <begin position="165"/>
        <end position="185"/>
    </location>
</feature>
<evidence type="ECO:0000256" key="6">
    <source>
        <dbReference type="SAM" id="Phobius"/>
    </source>
</evidence>
<evidence type="ECO:0000259" key="7">
    <source>
        <dbReference type="PROSITE" id="PS50850"/>
    </source>
</evidence>
<feature type="transmembrane region" description="Helical" evidence="6">
    <location>
        <begin position="37"/>
        <end position="55"/>
    </location>
</feature>
<dbReference type="InterPro" id="IPR051337">
    <property type="entry name" value="OPA_Antiporter"/>
</dbReference>
<evidence type="ECO:0000313" key="9">
    <source>
        <dbReference type="Proteomes" id="UP000481583"/>
    </source>
</evidence>
<dbReference type="PROSITE" id="PS50850">
    <property type="entry name" value="MFS"/>
    <property type="match status" value="1"/>
</dbReference>
<dbReference type="Proteomes" id="UP000481583">
    <property type="component" value="Unassembled WGS sequence"/>
</dbReference>
<feature type="region of interest" description="Disordered" evidence="5">
    <location>
        <begin position="1"/>
        <end position="28"/>
    </location>
</feature>
<dbReference type="Pfam" id="PF07690">
    <property type="entry name" value="MFS_1"/>
    <property type="match status" value="1"/>
</dbReference>
<feature type="transmembrane region" description="Helical" evidence="6">
    <location>
        <begin position="75"/>
        <end position="96"/>
    </location>
</feature>
<dbReference type="RefSeq" id="WP_165244205.1">
    <property type="nucleotide sequence ID" value="NZ_JAAKZV010000285.1"/>
</dbReference>
<keyword evidence="9" id="KW-1185">Reference proteome</keyword>
<name>A0A6G4UCA9_9ACTN</name>
<dbReference type="InterPro" id="IPR011701">
    <property type="entry name" value="MFS"/>
</dbReference>
<evidence type="ECO:0000256" key="3">
    <source>
        <dbReference type="ARBA" id="ARBA00022989"/>
    </source>
</evidence>
<feature type="transmembrane region" description="Helical" evidence="6">
    <location>
        <begin position="108"/>
        <end position="125"/>
    </location>
</feature>
<comment type="subcellular location">
    <subcellularLocation>
        <location evidence="1">Cell membrane</location>
        <topology evidence="1">Multi-pass membrane protein</topology>
    </subcellularLocation>
</comment>
<feature type="transmembrane region" description="Helical" evidence="6">
    <location>
        <begin position="316"/>
        <end position="335"/>
    </location>
</feature>
<evidence type="ECO:0000256" key="4">
    <source>
        <dbReference type="ARBA" id="ARBA00023136"/>
    </source>
</evidence>
<dbReference type="GO" id="GO:0005886">
    <property type="term" value="C:plasma membrane"/>
    <property type="evidence" value="ECO:0007669"/>
    <property type="project" value="UniProtKB-SubCell"/>
</dbReference>
<dbReference type="InterPro" id="IPR020846">
    <property type="entry name" value="MFS_dom"/>
</dbReference>
<feature type="transmembrane region" description="Helical" evidence="6">
    <location>
        <begin position="341"/>
        <end position="362"/>
    </location>
</feature>
<feature type="transmembrane region" description="Helical" evidence="6">
    <location>
        <begin position="251"/>
        <end position="271"/>
    </location>
</feature>
<dbReference type="Gene3D" id="1.20.1250.20">
    <property type="entry name" value="MFS general substrate transporter like domains"/>
    <property type="match status" value="2"/>
</dbReference>
<keyword evidence="4 6" id="KW-0472">Membrane</keyword>
<feature type="transmembrane region" description="Helical" evidence="6">
    <location>
        <begin position="283"/>
        <end position="304"/>
    </location>
</feature>
<organism evidence="8 9">
    <name type="scientific">Streptomyces coryli</name>
    <dbReference type="NCBI Taxonomy" id="1128680"/>
    <lineage>
        <taxon>Bacteria</taxon>
        <taxon>Bacillati</taxon>
        <taxon>Actinomycetota</taxon>
        <taxon>Actinomycetes</taxon>
        <taxon>Kitasatosporales</taxon>
        <taxon>Streptomycetaceae</taxon>
        <taxon>Streptomyces</taxon>
    </lineage>
</organism>
<dbReference type="PANTHER" id="PTHR43826">
    <property type="entry name" value="GLUCOSE-6-PHOSPHATE EXCHANGER SLC37A4"/>
    <property type="match status" value="1"/>
</dbReference>
<dbReference type="InterPro" id="IPR036259">
    <property type="entry name" value="MFS_trans_sf"/>
</dbReference>